<dbReference type="WBParaSite" id="ECPE_0000103001-mRNA-1">
    <property type="protein sequence ID" value="ECPE_0000103001-mRNA-1"/>
    <property type="gene ID" value="ECPE_0000103001"/>
</dbReference>
<dbReference type="OrthoDB" id="8033893at2759"/>
<sequence>MPDVPVGFQTLIARFPELTKPIEDLTLVTDRCAHYIITKGPPVTARPRRLAPDKLA</sequence>
<dbReference type="Proteomes" id="UP000272942">
    <property type="component" value="Unassembled WGS sequence"/>
</dbReference>
<evidence type="ECO:0000313" key="3">
    <source>
        <dbReference type="WBParaSite" id="ECPE_0000103001-mRNA-1"/>
    </source>
</evidence>
<protein>
    <submittedName>
        <fullName evidence="3">Mobile element protein</fullName>
    </submittedName>
</protein>
<dbReference type="EMBL" id="UZAN01004820">
    <property type="protein sequence ID" value="VDP32266.1"/>
    <property type="molecule type" value="Genomic_DNA"/>
</dbReference>
<reference evidence="3" key="1">
    <citation type="submission" date="2016-06" db="UniProtKB">
        <authorList>
            <consortium name="WormBaseParasite"/>
        </authorList>
    </citation>
    <scope>IDENTIFICATION</scope>
</reference>
<evidence type="ECO:0000313" key="1">
    <source>
        <dbReference type="EMBL" id="VDP32266.1"/>
    </source>
</evidence>
<accession>A0A183A245</accession>
<reference evidence="1 2" key="2">
    <citation type="submission" date="2018-11" db="EMBL/GenBank/DDBJ databases">
        <authorList>
            <consortium name="Pathogen Informatics"/>
        </authorList>
    </citation>
    <scope>NUCLEOTIDE SEQUENCE [LARGE SCALE GENOMIC DNA]</scope>
    <source>
        <strain evidence="1 2">Egypt</strain>
    </source>
</reference>
<organism evidence="3">
    <name type="scientific">Echinostoma caproni</name>
    <dbReference type="NCBI Taxonomy" id="27848"/>
    <lineage>
        <taxon>Eukaryota</taxon>
        <taxon>Metazoa</taxon>
        <taxon>Spiralia</taxon>
        <taxon>Lophotrochozoa</taxon>
        <taxon>Platyhelminthes</taxon>
        <taxon>Trematoda</taxon>
        <taxon>Digenea</taxon>
        <taxon>Plagiorchiida</taxon>
        <taxon>Echinostomata</taxon>
        <taxon>Echinostomatoidea</taxon>
        <taxon>Echinostomatidae</taxon>
        <taxon>Echinostoma</taxon>
    </lineage>
</organism>
<evidence type="ECO:0000313" key="2">
    <source>
        <dbReference type="Proteomes" id="UP000272942"/>
    </source>
</evidence>
<name>A0A183A245_9TREM</name>
<dbReference type="AlphaFoldDB" id="A0A183A245"/>
<keyword evidence="2" id="KW-1185">Reference proteome</keyword>
<gene>
    <name evidence="1" type="ORF">ECPE_LOCUS1030</name>
</gene>
<proteinExistence type="predicted"/>